<dbReference type="AlphaFoldDB" id="A0ABD0Q9Z5"/>
<dbReference type="EMBL" id="JAMKFB020000010">
    <property type="protein sequence ID" value="KAL0183083.1"/>
    <property type="molecule type" value="Genomic_DNA"/>
</dbReference>
<evidence type="ECO:0000313" key="1">
    <source>
        <dbReference type="EMBL" id="KAL0183083.1"/>
    </source>
</evidence>
<comment type="caution">
    <text evidence="1">The sequence shown here is derived from an EMBL/GenBank/DDBJ whole genome shotgun (WGS) entry which is preliminary data.</text>
</comment>
<organism evidence="1 2">
    <name type="scientific">Cirrhinus mrigala</name>
    <name type="common">Mrigala</name>
    <dbReference type="NCBI Taxonomy" id="683832"/>
    <lineage>
        <taxon>Eukaryota</taxon>
        <taxon>Metazoa</taxon>
        <taxon>Chordata</taxon>
        <taxon>Craniata</taxon>
        <taxon>Vertebrata</taxon>
        <taxon>Euteleostomi</taxon>
        <taxon>Actinopterygii</taxon>
        <taxon>Neopterygii</taxon>
        <taxon>Teleostei</taxon>
        <taxon>Ostariophysi</taxon>
        <taxon>Cypriniformes</taxon>
        <taxon>Cyprinidae</taxon>
        <taxon>Labeoninae</taxon>
        <taxon>Labeonini</taxon>
        <taxon>Cirrhinus</taxon>
    </lineage>
</organism>
<evidence type="ECO:0000313" key="2">
    <source>
        <dbReference type="Proteomes" id="UP001529510"/>
    </source>
</evidence>
<name>A0ABD0Q9Z5_CIRMR</name>
<keyword evidence="2" id="KW-1185">Reference proteome</keyword>
<feature type="non-terminal residue" evidence="1">
    <location>
        <position position="51"/>
    </location>
</feature>
<reference evidence="1 2" key="1">
    <citation type="submission" date="2024-05" db="EMBL/GenBank/DDBJ databases">
        <title>Genome sequencing and assembly of Indian major carp, Cirrhinus mrigala (Hamilton, 1822).</title>
        <authorList>
            <person name="Mohindra V."/>
            <person name="Chowdhury L.M."/>
            <person name="Lal K."/>
            <person name="Jena J.K."/>
        </authorList>
    </citation>
    <scope>NUCLEOTIDE SEQUENCE [LARGE SCALE GENOMIC DNA]</scope>
    <source>
        <strain evidence="1">CM1030</strain>
        <tissue evidence="1">Blood</tissue>
    </source>
</reference>
<protein>
    <submittedName>
        <fullName evidence="1">Uncharacterized protein</fullName>
    </submittedName>
</protein>
<proteinExistence type="predicted"/>
<sequence length="51" mass="5898">CQCNMLEDIKLELQVVNIIIAVERMKHFKQMSSGKFCKEALIGLFLENVIE</sequence>
<gene>
    <name evidence="1" type="ORF">M9458_022458</name>
</gene>
<dbReference type="Proteomes" id="UP001529510">
    <property type="component" value="Unassembled WGS sequence"/>
</dbReference>
<accession>A0ABD0Q9Z5</accession>
<feature type="non-terminal residue" evidence="1">
    <location>
        <position position="1"/>
    </location>
</feature>